<proteinExistence type="predicted"/>
<sequence>MKHGIRTRWVPTVVVMLVLAAVLTVVALGRSVGGPDAPTLRDGPGMACVQLADEGAFPTVEPGLSPVSADVRLDGRLLCVWPDGSASSFHYLQTDATSVRMLWVALALAAAAVAHAAICTSRRFAVYDA</sequence>
<evidence type="ECO:0000256" key="1">
    <source>
        <dbReference type="SAM" id="Phobius"/>
    </source>
</evidence>
<evidence type="ECO:0000313" key="3">
    <source>
        <dbReference type="Proteomes" id="UP000561011"/>
    </source>
</evidence>
<protein>
    <submittedName>
        <fullName evidence="2">Uncharacterized protein</fullName>
    </submittedName>
</protein>
<dbReference type="EMBL" id="JACBYE010000021">
    <property type="protein sequence ID" value="NYS93880.1"/>
    <property type="molecule type" value="Genomic_DNA"/>
</dbReference>
<dbReference type="AlphaFoldDB" id="A0A853ETU6"/>
<gene>
    <name evidence="2" type="ORF">HZZ10_10160</name>
</gene>
<keyword evidence="1" id="KW-0812">Transmembrane</keyword>
<feature type="transmembrane region" description="Helical" evidence="1">
    <location>
        <begin position="12"/>
        <end position="32"/>
    </location>
</feature>
<accession>A0A853ETU6</accession>
<dbReference type="Proteomes" id="UP000561011">
    <property type="component" value="Unassembled WGS sequence"/>
</dbReference>
<reference evidence="2 3" key="1">
    <citation type="submission" date="2020-07" db="EMBL/GenBank/DDBJ databases">
        <title>MOT database genomes.</title>
        <authorList>
            <person name="Joseph S."/>
            <person name="Aduse-Opoku J."/>
            <person name="Hashim A."/>
            <person name="Wade W."/>
            <person name="Curtis M."/>
        </authorList>
    </citation>
    <scope>NUCLEOTIDE SEQUENCE [LARGE SCALE GENOMIC DNA]</scope>
    <source>
        <strain evidence="2 3">DSM 100099</strain>
    </source>
</reference>
<comment type="caution">
    <text evidence="2">The sequence shown here is derived from an EMBL/GenBank/DDBJ whole genome shotgun (WGS) entry which is preliminary data.</text>
</comment>
<name>A0A853ETU6_9MICO</name>
<evidence type="ECO:0000313" key="2">
    <source>
        <dbReference type="EMBL" id="NYS93880.1"/>
    </source>
</evidence>
<keyword evidence="1" id="KW-1133">Transmembrane helix</keyword>
<keyword evidence="3" id="KW-1185">Reference proteome</keyword>
<feature type="transmembrane region" description="Helical" evidence="1">
    <location>
        <begin position="101"/>
        <end position="120"/>
    </location>
</feature>
<keyword evidence="1" id="KW-0472">Membrane</keyword>
<organism evidence="2 3">
    <name type="scientific">Sanguibacter inulinus</name>
    <dbReference type="NCBI Taxonomy" id="60922"/>
    <lineage>
        <taxon>Bacteria</taxon>
        <taxon>Bacillati</taxon>
        <taxon>Actinomycetota</taxon>
        <taxon>Actinomycetes</taxon>
        <taxon>Micrococcales</taxon>
        <taxon>Sanguibacteraceae</taxon>
        <taxon>Sanguibacter</taxon>
    </lineage>
</organism>
<dbReference type="RefSeq" id="WP_179913413.1">
    <property type="nucleotide sequence ID" value="NZ_JACBYE010000021.1"/>
</dbReference>